<evidence type="ECO:0000313" key="7">
    <source>
        <dbReference type="EMBL" id="GBG33728.1"/>
    </source>
</evidence>
<comment type="similarity">
    <text evidence="1">Belongs to the BLM10 family.</text>
</comment>
<dbReference type="GO" id="GO:0005829">
    <property type="term" value="C:cytosol"/>
    <property type="evidence" value="ECO:0007669"/>
    <property type="project" value="TreeGrafter"/>
</dbReference>
<evidence type="ECO:0000256" key="3">
    <source>
        <dbReference type="ARBA" id="ARBA00022763"/>
    </source>
</evidence>
<proteinExistence type="inferred from homology"/>
<name>A0A2R5GVD0_9STRA</name>
<organism evidence="7 8">
    <name type="scientific">Hondaea fermentalgiana</name>
    <dbReference type="NCBI Taxonomy" id="2315210"/>
    <lineage>
        <taxon>Eukaryota</taxon>
        <taxon>Sar</taxon>
        <taxon>Stramenopiles</taxon>
        <taxon>Bigyra</taxon>
        <taxon>Labyrinthulomycetes</taxon>
        <taxon>Thraustochytrida</taxon>
        <taxon>Thraustochytriidae</taxon>
        <taxon>Hondaea</taxon>
    </lineage>
</organism>
<keyword evidence="7" id="KW-0647">Proteasome</keyword>
<dbReference type="OrthoDB" id="17907at2759"/>
<dbReference type="InterPro" id="IPR016024">
    <property type="entry name" value="ARM-type_fold"/>
</dbReference>
<evidence type="ECO:0000313" key="8">
    <source>
        <dbReference type="Proteomes" id="UP000241890"/>
    </source>
</evidence>
<dbReference type="PANTHER" id="PTHR32170:SF3">
    <property type="entry name" value="PROTEASOME ACTIVATOR COMPLEX SUBUNIT 4"/>
    <property type="match status" value="1"/>
</dbReference>
<dbReference type="InParanoid" id="A0A2R5GVD0"/>
<dbReference type="SUPFAM" id="SSF52540">
    <property type="entry name" value="P-loop containing nucleoside triphosphate hydrolases"/>
    <property type="match status" value="1"/>
</dbReference>
<evidence type="ECO:0000256" key="1">
    <source>
        <dbReference type="ARBA" id="ARBA00005739"/>
    </source>
</evidence>
<comment type="caution">
    <text evidence="7">The sequence shown here is derived from an EMBL/GenBank/DDBJ whole genome shotgun (WGS) entry which is preliminary data.</text>
</comment>
<keyword evidence="3" id="KW-0227">DNA damage</keyword>
<dbReference type="InterPro" id="IPR027417">
    <property type="entry name" value="P-loop_NTPase"/>
</dbReference>
<protein>
    <submittedName>
        <fullName evidence="7">Proteasome activator complex subunit 4</fullName>
    </submittedName>
</protein>
<dbReference type="Gene3D" id="1.25.10.10">
    <property type="entry name" value="Leucine-rich Repeat Variant"/>
    <property type="match status" value="1"/>
</dbReference>
<dbReference type="Pfam" id="PF08477">
    <property type="entry name" value="Roc"/>
    <property type="match status" value="1"/>
</dbReference>
<evidence type="ECO:0000256" key="2">
    <source>
        <dbReference type="ARBA" id="ARBA00022737"/>
    </source>
</evidence>
<dbReference type="Gene3D" id="3.40.50.300">
    <property type="entry name" value="P-loop containing nucleotide triphosphate hydrolases"/>
    <property type="match status" value="1"/>
</dbReference>
<dbReference type="GO" id="GO:0000502">
    <property type="term" value="C:proteasome complex"/>
    <property type="evidence" value="ECO:0007669"/>
    <property type="project" value="UniProtKB-KW"/>
</dbReference>
<gene>
    <name evidence="7" type="ORF">FCC1311_099512</name>
</gene>
<reference evidence="7 8" key="1">
    <citation type="submission" date="2017-12" db="EMBL/GenBank/DDBJ databases">
        <title>Sequencing, de novo assembly and annotation of complete genome of a new Thraustochytrid species, strain FCC1311.</title>
        <authorList>
            <person name="Sedici K."/>
            <person name="Godart F."/>
            <person name="Aiese Cigliano R."/>
            <person name="Sanseverino W."/>
            <person name="Barakat M."/>
            <person name="Ortet P."/>
            <person name="Marechal E."/>
            <person name="Cagnac O."/>
            <person name="Amato A."/>
        </authorList>
    </citation>
    <scope>NUCLEOTIDE SEQUENCE [LARGE SCALE GENOMIC DNA]</scope>
</reference>
<evidence type="ECO:0000256" key="4">
    <source>
        <dbReference type="ARBA" id="ARBA00023204"/>
    </source>
</evidence>
<dbReference type="InterPro" id="IPR021843">
    <property type="entry name" value="PSME4_C"/>
</dbReference>
<dbReference type="PANTHER" id="PTHR32170">
    <property type="entry name" value="PROTEASOME ACTIVATOR COMPLEX SUBUNIT 4"/>
    <property type="match status" value="1"/>
</dbReference>
<sequence>MTSDLTMIGPDRATISVDIRKLKFDTGGHGTIPGEVSLWDFGGQQEYYMTHSLFISSRSLVVLVMDLNAYRDSDEYFENTAGRWLRALAVQTSRVHLVIVGTKSDLVSKSFAGPSSEDRLRKIMDRVAVLRRGLRALCEMTFAPLKKSFILSNETPDGVEDLYNMLHTFTCDPKYRIALRLPKPYVALRNMLFDHVLPPEPKVRDMRVTVRNVSNVRRQMKALGYLSLDGNEDFERALQLLNDLGQVVWCSQNPNLAHLVFTDPVWLVDVVRSVFRHDLFLNPETGERGVIYKIGNSNVPTNFANLRAKKLEVGQKRLEQECVLTDALLDQIPISPCRTRTGPNMTSECLETFTGTTTVKDVNQDEGEIVSYFAFAQGYDLQGSGRLEIKAWSSSSDKSHRFALFDSFSVVLRHVDVYLQEQKLHSWGTQLFLSSGGKYGILRELLESVAHRQVNKTTRESEVILSSVNIISSPYGEVPQRHIDAGCSEIVQKVARTRIAPVSSLLTLAEPTEHQGGEALWSFKYRDTIIRAHMTETETISEQGAPDLVGRIWHVLVDALPERSLSAKPEAAEKALVDLREAVADKNATLALVAARGLTTFLELKGNLSLDDHAAIVDLLLELLKLEGQTLNEQIKTLKALHQFLKERRKGLAPKLTKLEWKDLLNLAENVHWKERSPQEGELGSSKVLAGHAGALADVCRAARFYYSADIVEEVCDKASSYMVDPLSRDLFIGQTVLTLFLPSVQGAVYAPHVQRWVFNEWPKIEHCADWDAGWLRVIRRAFKWGGATACVDGDAALVAELMRRVQLSLRLPSPSGFTPPVRTSRPLYLSPFGTKTAGSAYGAGIAVRLMGQCSATDYYGTHVGGVDQAQVLLTSNSRDELASCLESDKNLSAGFLHLRRLLTATQTLFHPSNADRHTTGIASFAEALCEAFVRYLGRERVGELPAGDEPFSVEDKRAFVATMLPLVSMGMYSKVRSVVHLAQVSIGQLAYVAPLTVADHFITLVAEALDPNNLNQTHHAPAAIKMLTVLLQPLLQVRPVLAEALPEFLELTLPGIDSNDVFKTVTTSMFYQVVLSWIPIIDIEAEGLEYPSKPPTLTGDSKDIKEGLSVSFGIDDPDKEAQTNDEAPMRDAMWRGNAILVEWSLACLERLLIFIGNQVKRAKGGMAGQLDNAVFSGIAITSRLLMSQMSPAVRARAGERINEWALDKVYLDANRESKSLVRSYTASFVAGKDDKAIQKVVLDGLFEPMLSRATSSGASERTLQWALTILGAMARVLGPYLLPYEKDLVSAIDLALEHEDAGVRKLGGKLLRRVTRGLCERYIPTRSSFFMEDDADKEAMTRAAVMWGQPQAWTDTCASVQWHEPSKKEIDMAKRLMEQYRTRAMDGYNKVMAENASSTALRKELEILFQVTRAASAMCEKRSERHEQLRTLGDMLVTLLKERETDTVSHRRVIKTIRMVISAYGASSRSKKNLQGRGMWFSYMRNMMNSLAFAEEVRASRSEDIPDRKDWVVPRFHQIDAVQTLYSLQKHQWAHEFARADKDDRREDALQEVFNALVKANEHDWDDTRKSAADAIKDIISRAPWFGKIQVPDLLDSLLEKKLHGRVLGAGDLLSWNKIVRWITTDWRLYDQCMRALILEASVSDLPEDKQRVAADGIRGLMVLILQAWTRIPVTDDTEPLRAKLLRDVTCEAPSGLSWRNEIAACVLAGTIARADDKAVDADVLAWLASRTTSDVLPLRSAASSTLVKLLQVIPASEQPKAVKKLNLGSAEFASMAETLAQNHSNATVSVDGNAKGIKQKSDWSAGVGELLRLARYPGSRFYPRTCMPSHAKNFNTSHMLMMRGLTDALGADACVSALLPHLESLLFEGKETAEHQSRVSAAAEIFAGLVNGGAGGHDGLLDMVLRAFDDTSLDTAEVWLDAFRLAPAEGVHLSVFAERLTAVLNAALDTSDSVKTTNMLRVVRALVYESEPSTELSDTCAQLAPRLAESAGHSYETVRRELGRTMAALIDVCMRRELECTSWADKMLAGVFDAVVGTPREKEASATTRSYETSMHLTASIVMCGGPAVDRYLVKCVPVVLEAQGHPNVDVGNKAKSAAGCMASVSFVSSTTALELVRAISEFSLPVELWHARAAVVQLLGALFSLNMFSLGYAMGAIHTRKEIEKLLRDPQVEVQTVASVMLMQVLSAYKAESASLEVTRDRYIKLANTKVKRDQYKTDEGREKLKKRMTGVLGLAAVVNAFPYTVPFPQAVVTLARRVNDPAGVGNEAKKAVANFKRTHADTWEKTKQAFTTEELEDLQDSSASTSHS</sequence>
<dbReference type="GO" id="GO:0005634">
    <property type="term" value="C:nucleus"/>
    <property type="evidence" value="ECO:0007669"/>
    <property type="project" value="TreeGrafter"/>
</dbReference>
<keyword evidence="4" id="KW-0234">DNA repair</keyword>
<evidence type="ECO:0000259" key="5">
    <source>
        <dbReference type="Pfam" id="PF11919"/>
    </source>
</evidence>
<dbReference type="InterPro" id="IPR032430">
    <property type="entry name" value="Blm10_mid"/>
</dbReference>
<dbReference type="Pfam" id="PF16507">
    <property type="entry name" value="HEAT_PSME4_mid"/>
    <property type="match status" value="1"/>
</dbReference>
<feature type="domain" description="Proteasome activator Blm10 middle HEAT repeats region" evidence="6">
    <location>
        <begin position="899"/>
        <end position="1415"/>
    </location>
</feature>
<dbReference type="EMBL" id="BEYU01000166">
    <property type="protein sequence ID" value="GBG33728.1"/>
    <property type="molecule type" value="Genomic_DNA"/>
</dbReference>
<dbReference type="SUPFAM" id="SSF48371">
    <property type="entry name" value="ARM repeat"/>
    <property type="match status" value="2"/>
</dbReference>
<keyword evidence="8" id="KW-1185">Reference proteome</keyword>
<dbReference type="InterPro" id="IPR035309">
    <property type="entry name" value="PSME4"/>
</dbReference>
<dbReference type="GO" id="GO:0006281">
    <property type="term" value="P:DNA repair"/>
    <property type="evidence" value="ECO:0007669"/>
    <property type="project" value="UniProtKB-KW"/>
</dbReference>
<keyword evidence="2" id="KW-0677">Repeat</keyword>
<dbReference type="Proteomes" id="UP000241890">
    <property type="component" value="Unassembled WGS sequence"/>
</dbReference>
<accession>A0A2R5GVD0</accession>
<dbReference type="Gene3D" id="3.30.70.1390">
    <property type="entry name" value="ROC domain from the Parkinson's disease-associated leucine-rich repeat kinase 2"/>
    <property type="match status" value="1"/>
</dbReference>
<dbReference type="InterPro" id="IPR011989">
    <property type="entry name" value="ARM-like"/>
</dbReference>
<feature type="domain" description="Proteasome activator complex subunit 4 C-terminal" evidence="5">
    <location>
        <begin position="2230"/>
        <end position="2308"/>
    </location>
</feature>
<dbReference type="Pfam" id="PF11919">
    <property type="entry name" value="PSME4_C"/>
    <property type="match status" value="1"/>
</dbReference>
<dbReference type="GO" id="GO:0016504">
    <property type="term" value="F:peptidase activator activity"/>
    <property type="evidence" value="ECO:0007669"/>
    <property type="project" value="InterPro"/>
</dbReference>
<dbReference type="GO" id="GO:0010499">
    <property type="term" value="P:proteasomal ubiquitin-independent protein catabolic process"/>
    <property type="evidence" value="ECO:0007669"/>
    <property type="project" value="TreeGrafter"/>
</dbReference>
<evidence type="ECO:0000259" key="6">
    <source>
        <dbReference type="Pfam" id="PF16507"/>
    </source>
</evidence>
<dbReference type="GO" id="GO:0070628">
    <property type="term" value="F:proteasome binding"/>
    <property type="evidence" value="ECO:0007669"/>
    <property type="project" value="InterPro"/>
</dbReference>